<accession>A0A6M3JSN5</accession>
<gene>
    <name evidence="1" type="ORF">MM415A02894_0002</name>
    <name evidence="2" type="ORF">MM415B03217_0002</name>
</gene>
<dbReference type="EMBL" id="MT141928">
    <property type="protein sequence ID" value="QJA72142.1"/>
    <property type="molecule type" value="Genomic_DNA"/>
</dbReference>
<reference evidence="1" key="1">
    <citation type="submission" date="2020-03" db="EMBL/GenBank/DDBJ databases">
        <title>The deep terrestrial virosphere.</title>
        <authorList>
            <person name="Holmfeldt K."/>
            <person name="Nilsson E."/>
            <person name="Simone D."/>
            <person name="Lopez-Fernandez M."/>
            <person name="Wu X."/>
            <person name="de Brujin I."/>
            <person name="Lundin D."/>
            <person name="Andersson A."/>
            <person name="Bertilsson S."/>
            <person name="Dopson M."/>
        </authorList>
    </citation>
    <scope>NUCLEOTIDE SEQUENCE</scope>
    <source>
        <strain evidence="1">MM415A02894</strain>
        <strain evidence="2">MM415B03217</strain>
    </source>
</reference>
<organism evidence="1">
    <name type="scientific">viral metagenome</name>
    <dbReference type="NCBI Taxonomy" id="1070528"/>
    <lineage>
        <taxon>unclassified sequences</taxon>
        <taxon>metagenomes</taxon>
        <taxon>organismal metagenomes</taxon>
    </lineage>
</organism>
<evidence type="ECO:0000313" key="1">
    <source>
        <dbReference type="EMBL" id="QJA72142.1"/>
    </source>
</evidence>
<proteinExistence type="predicted"/>
<evidence type="ECO:0000313" key="2">
    <source>
        <dbReference type="EMBL" id="QJA91975.1"/>
    </source>
</evidence>
<name>A0A6M3JSN5_9ZZZZ</name>
<protein>
    <submittedName>
        <fullName evidence="1">Uncharacterized protein</fullName>
    </submittedName>
</protein>
<sequence length="64" mass="7898">MSGYTIREPINSNFYWFNCPECDEKMIFFDTHGKYKWYLRCEKCNSMHFLTMIKILNPKDFNEK</sequence>
<dbReference type="AlphaFoldDB" id="A0A6M3JSN5"/>
<dbReference type="EMBL" id="MT143028">
    <property type="protein sequence ID" value="QJA91975.1"/>
    <property type="molecule type" value="Genomic_DNA"/>
</dbReference>